<dbReference type="InterPro" id="IPR036866">
    <property type="entry name" value="RibonucZ/Hydroxyglut_hydro"/>
</dbReference>
<evidence type="ECO:0000313" key="2">
    <source>
        <dbReference type="EMBL" id="SHK26469.1"/>
    </source>
</evidence>
<dbReference type="STRING" id="1121322.SAMN02745136_02123"/>
<sequence length="260" mass="30549">MTIRHIYGNLYEADYESSTHSKQVIYFITENNRVLLIDTGYEAEMEQLKAYFYEKSLIIDKVIITHYHEDHFSGLKALKKSVNNITVLGSSEFKRTLAIEYPDDFLHDSDIYPSVFCDNYEFRYGGHNIRFEKAPGHSYCSVHTIIDDSYVHVGDNLLFDTMNKAMLPLPYMSINEHIRTLEQLKGHLDKYFLGSHFSFEINKLKNRETEIDGRIAYLKLIPECNSNVEYDSIKDLFPIEFNPRWHNLILGFCEEQRAQM</sequence>
<gene>
    <name evidence="2" type="ORF">SAMN02745136_02123</name>
</gene>
<name>A0A1M6R1W0_9FIRM</name>
<dbReference type="SMART" id="SM00849">
    <property type="entry name" value="Lactamase_B"/>
    <property type="match status" value="1"/>
</dbReference>
<dbReference type="CDD" id="cd06262">
    <property type="entry name" value="metallo-hydrolase-like_MBL-fold"/>
    <property type="match status" value="1"/>
</dbReference>
<accession>A0A1M6R1W0</accession>
<proteinExistence type="predicted"/>
<protein>
    <submittedName>
        <fullName evidence="2">Glyoxylase, beta-lactamase superfamily II</fullName>
    </submittedName>
</protein>
<dbReference type="PANTHER" id="PTHR23131">
    <property type="entry name" value="ENDORIBONUCLEASE LACTB2"/>
    <property type="match status" value="1"/>
</dbReference>
<feature type="domain" description="Metallo-beta-lactamase" evidence="1">
    <location>
        <begin position="22"/>
        <end position="196"/>
    </location>
</feature>
<dbReference type="InterPro" id="IPR001279">
    <property type="entry name" value="Metallo-B-lactamas"/>
</dbReference>
<evidence type="ECO:0000313" key="3">
    <source>
        <dbReference type="Proteomes" id="UP000184386"/>
    </source>
</evidence>
<dbReference type="Pfam" id="PF00753">
    <property type="entry name" value="Lactamase_B"/>
    <property type="match status" value="1"/>
</dbReference>
<dbReference type="Proteomes" id="UP000184386">
    <property type="component" value="Unassembled WGS sequence"/>
</dbReference>
<reference evidence="2 3" key="1">
    <citation type="submission" date="2016-11" db="EMBL/GenBank/DDBJ databases">
        <authorList>
            <person name="Jaros S."/>
            <person name="Januszkiewicz K."/>
            <person name="Wedrychowicz H."/>
        </authorList>
    </citation>
    <scope>NUCLEOTIDE SEQUENCE [LARGE SCALE GENOMIC DNA]</scope>
    <source>
        <strain evidence="2 3">DSM 15929</strain>
    </source>
</reference>
<dbReference type="EMBL" id="FRAC01000010">
    <property type="protein sequence ID" value="SHK26469.1"/>
    <property type="molecule type" value="Genomic_DNA"/>
</dbReference>
<dbReference type="OrthoDB" id="9802248at2"/>
<dbReference type="SUPFAM" id="SSF56281">
    <property type="entry name" value="Metallo-hydrolase/oxidoreductase"/>
    <property type="match status" value="1"/>
</dbReference>
<evidence type="ECO:0000259" key="1">
    <source>
        <dbReference type="SMART" id="SM00849"/>
    </source>
</evidence>
<organism evidence="2 3">
    <name type="scientific">Anaerocolumna jejuensis DSM 15929</name>
    <dbReference type="NCBI Taxonomy" id="1121322"/>
    <lineage>
        <taxon>Bacteria</taxon>
        <taxon>Bacillati</taxon>
        <taxon>Bacillota</taxon>
        <taxon>Clostridia</taxon>
        <taxon>Lachnospirales</taxon>
        <taxon>Lachnospiraceae</taxon>
        <taxon>Anaerocolumna</taxon>
    </lineage>
</organism>
<dbReference type="RefSeq" id="WP_073275594.1">
    <property type="nucleotide sequence ID" value="NZ_FRAC01000010.1"/>
</dbReference>
<keyword evidence="3" id="KW-1185">Reference proteome</keyword>
<dbReference type="Gene3D" id="3.60.15.10">
    <property type="entry name" value="Ribonuclease Z/Hydroxyacylglutathione hydrolase-like"/>
    <property type="match status" value="1"/>
</dbReference>
<dbReference type="InterPro" id="IPR050662">
    <property type="entry name" value="Sec-metab_biosynth-thioest"/>
</dbReference>
<dbReference type="AlphaFoldDB" id="A0A1M6R1W0"/>